<proteinExistence type="predicted"/>
<keyword evidence="2" id="KW-1185">Reference proteome</keyword>
<evidence type="ECO:0000313" key="2">
    <source>
        <dbReference type="Proteomes" id="UP000054928"/>
    </source>
</evidence>
<dbReference type="EMBL" id="CCYD01002939">
    <property type="protein sequence ID" value="CEG48315.1"/>
    <property type="molecule type" value="Genomic_DNA"/>
</dbReference>
<accession>A0A0N7L7X8</accession>
<organism evidence="1 2">
    <name type="scientific">Plasmopara halstedii</name>
    <name type="common">Downy mildew of sunflower</name>
    <dbReference type="NCBI Taxonomy" id="4781"/>
    <lineage>
        <taxon>Eukaryota</taxon>
        <taxon>Sar</taxon>
        <taxon>Stramenopiles</taxon>
        <taxon>Oomycota</taxon>
        <taxon>Peronosporomycetes</taxon>
        <taxon>Peronosporales</taxon>
        <taxon>Peronosporaceae</taxon>
        <taxon>Plasmopara</taxon>
    </lineage>
</organism>
<dbReference type="Proteomes" id="UP000054928">
    <property type="component" value="Unassembled WGS sequence"/>
</dbReference>
<name>A0A0N7L7X8_PLAHL</name>
<reference evidence="2" key="1">
    <citation type="submission" date="2014-09" db="EMBL/GenBank/DDBJ databases">
        <authorList>
            <person name="Sharma Rahul"/>
            <person name="Thines Marco"/>
        </authorList>
    </citation>
    <scope>NUCLEOTIDE SEQUENCE [LARGE SCALE GENOMIC DNA]</scope>
</reference>
<dbReference type="GeneID" id="36401198"/>
<protein>
    <submittedName>
        <fullName evidence="1">Uncharacterized protein</fullName>
    </submittedName>
</protein>
<sequence>MNWTAELALLLDANIVLNSKALRTCDWRNFGFGSAHALDLRNRLSVMTFLREGDADVTFAFFGYDVLLFGKNSYNLFYIAGENAMDCYGGHKQKELFDRSI</sequence>
<evidence type="ECO:0000313" key="1">
    <source>
        <dbReference type="EMBL" id="CEG48315.1"/>
    </source>
</evidence>
<dbReference type="RefSeq" id="XP_024584684.1">
    <property type="nucleotide sequence ID" value="XM_024719380.1"/>
</dbReference>
<dbReference type="AlphaFoldDB" id="A0A0N7L7X8"/>